<gene>
    <name evidence="5" type="ORF">JK635_12925</name>
</gene>
<evidence type="ECO:0000313" key="6">
    <source>
        <dbReference type="Proteomes" id="UP000623967"/>
    </source>
</evidence>
<dbReference type="InterPro" id="IPR009057">
    <property type="entry name" value="Homeodomain-like_sf"/>
</dbReference>
<organism evidence="5 6">
    <name type="scientific">Neobacillus paridis</name>
    <dbReference type="NCBI Taxonomy" id="2803862"/>
    <lineage>
        <taxon>Bacteria</taxon>
        <taxon>Bacillati</taxon>
        <taxon>Bacillota</taxon>
        <taxon>Bacilli</taxon>
        <taxon>Bacillales</taxon>
        <taxon>Bacillaceae</taxon>
        <taxon>Neobacillus</taxon>
    </lineage>
</organism>
<dbReference type="SUPFAM" id="SSF46689">
    <property type="entry name" value="Homeodomain-like"/>
    <property type="match status" value="1"/>
</dbReference>
<dbReference type="Pfam" id="PF00440">
    <property type="entry name" value="TetR_N"/>
    <property type="match status" value="1"/>
</dbReference>
<dbReference type="PRINTS" id="PR00455">
    <property type="entry name" value="HTHTETR"/>
</dbReference>
<keyword evidence="2 3" id="KW-0238">DNA-binding</keyword>
<dbReference type="PANTHER" id="PTHR43479:SF11">
    <property type="entry name" value="ACREF_ENVCD OPERON REPRESSOR-RELATED"/>
    <property type="match status" value="1"/>
</dbReference>
<keyword evidence="6" id="KW-1185">Reference proteome</keyword>
<protein>
    <submittedName>
        <fullName evidence="5">TetR/AcrR family transcriptional regulator</fullName>
    </submittedName>
</protein>
<dbReference type="PANTHER" id="PTHR43479">
    <property type="entry name" value="ACREF/ENVCD OPERON REPRESSOR-RELATED"/>
    <property type="match status" value="1"/>
</dbReference>
<keyword evidence="1" id="KW-0678">Repressor</keyword>
<dbReference type="EMBL" id="JAESWB010000171">
    <property type="protein sequence ID" value="MBL4953111.1"/>
    <property type="molecule type" value="Genomic_DNA"/>
</dbReference>
<dbReference type="PROSITE" id="PS01081">
    <property type="entry name" value="HTH_TETR_1"/>
    <property type="match status" value="1"/>
</dbReference>
<sequence>MNNITESEFTKKELILKATLNLIKKQGFEGVTMRKIASEAKVNVGLVNYHFGSKDKLINAVIQILVDSLKETFTILDDDSIEPRQRLKQFLLQYINAYYQYPFIAQRMLVEGTIIFDSQKEFIHFMKAFGIKKMQHTVEQLIGKTEPETLIIIMSHLLGATFLPALIEPLYEKVTGFRFPEMEKRIDLLLDRYFSDANSEET</sequence>
<dbReference type="InterPro" id="IPR023772">
    <property type="entry name" value="DNA-bd_HTH_TetR-type_CS"/>
</dbReference>
<comment type="caution">
    <text evidence="5">The sequence shown here is derived from an EMBL/GenBank/DDBJ whole genome shotgun (WGS) entry which is preliminary data.</text>
</comment>
<feature type="DNA-binding region" description="H-T-H motif" evidence="3">
    <location>
        <begin position="32"/>
        <end position="51"/>
    </location>
</feature>
<dbReference type="Proteomes" id="UP000623967">
    <property type="component" value="Unassembled WGS sequence"/>
</dbReference>
<dbReference type="InterPro" id="IPR050624">
    <property type="entry name" value="HTH-type_Tx_Regulator"/>
</dbReference>
<reference evidence="5 6" key="1">
    <citation type="submission" date="2021-01" db="EMBL/GenBank/DDBJ databases">
        <title>Genome public.</title>
        <authorList>
            <person name="Liu C."/>
            <person name="Sun Q."/>
        </authorList>
    </citation>
    <scope>NUCLEOTIDE SEQUENCE [LARGE SCALE GENOMIC DNA]</scope>
    <source>
        <strain evidence="5 6">YIM B02564</strain>
    </source>
</reference>
<evidence type="ECO:0000259" key="4">
    <source>
        <dbReference type="PROSITE" id="PS50977"/>
    </source>
</evidence>
<evidence type="ECO:0000313" key="5">
    <source>
        <dbReference type="EMBL" id="MBL4953111.1"/>
    </source>
</evidence>
<evidence type="ECO:0000256" key="3">
    <source>
        <dbReference type="PROSITE-ProRule" id="PRU00335"/>
    </source>
</evidence>
<evidence type="ECO:0000256" key="1">
    <source>
        <dbReference type="ARBA" id="ARBA00022491"/>
    </source>
</evidence>
<feature type="domain" description="HTH tetR-type" evidence="4">
    <location>
        <begin position="9"/>
        <end position="69"/>
    </location>
</feature>
<name>A0ABS1TS70_9BACI</name>
<dbReference type="InterPro" id="IPR001647">
    <property type="entry name" value="HTH_TetR"/>
</dbReference>
<proteinExistence type="predicted"/>
<dbReference type="RefSeq" id="WP_202654381.1">
    <property type="nucleotide sequence ID" value="NZ_JAESWB010000171.1"/>
</dbReference>
<evidence type="ECO:0000256" key="2">
    <source>
        <dbReference type="ARBA" id="ARBA00023125"/>
    </source>
</evidence>
<dbReference type="Gene3D" id="1.10.357.10">
    <property type="entry name" value="Tetracycline Repressor, domain 2"/>
    <property type="match status" value="1"/>
</dbReference>
<accession>A0ABS1TS70</accession>
<dbReference type="PROSITE" id="PS50977">
    <property type="entry name" value="HTH_TETR_2"/>
    <property type="match status" value="1"/>
</dbReference>